<feature type="chain" id="PRO_5046989215" description="Beta-lactamase" evidence="7">
    <location>
        <begin position="28"/>
        <end position="320"/>
    </location>
</feature>
<dbReference type="RefSeq" id="WP_377131650.1">
    <property type="nucleotide sequence ID" value="NZ_JBHSFI010000001.1"/>
</dbReference>
<keyword evidence="7" id="KW-0732">Signal</keyword>
<evidence type="ECO:0000256" key="2">
    <source>
        <dbReference type="ARBA" id="ARBA00012865"/>
    </source>
</evidence>
<dbReference type="NCBIfam" id="NF033103">
    <property type="entry name" value="bla_class_A"/>
    <property type="match status" value="1"/>
</dbReference>
<reference evidence="10" key="1">
    <citation type="journal article" date="2019" name="Int. J. Syst. Evol. Microbiol.">
        <title>The Global Catalogue of Microorganisms (GCM) 10K type strain sequencing project: providing services to taxonomists for standard genome sequencing and annotation.</title>
        <authorList>
            <consortium name="The Broad Institute Genomics Platform"/>
            <consortium name="The Broad Institute Genome Sequencing Center for Infectious Disease"/>
            <person name="Wu L."/>
            <person name="Ma J."/>
        </authorList>
    </citation>
    <scope>NUCLEOTIDE SEQUENCE [LARGE SCALE GENOMIC DNA]</scope>
    <source>
        <strain evidence="10">CCUG 42722</strain>
    </source>
</reference>
<dbReference type="PROSITE" id="PS51257">
    <property type="entry name" value="PROKAR_LIPOPROTEIN"/>
    <property type="match status" value="1"/>
</dbReference>
<dbReference type="InterPro" id="IPR023650">
    <property type="entry name" value="Beta-lactam_class-A_AS"/>
</dbReference>
<protein>
    <recommendedName>
        <fullName evidence="2 5">Beta-lactamase</fullName>
        <ecNumber evidence="2 5">3.5.2.6</ecNumber>
    </recommendedName>
</protein>
<evidence type="ECO:0000256" key="4">
    <source>
        <dbReference type="ARBA" id="ARBA00023251"/>
    </source>
</evidence>
<evidence type="ECO:0000259" key="8">
    <source>
        <dbReference type="Pfam" id="PF13354"/>
    </source>
</evidence>
<dbReference type="PANTHER" id="PTHR35333">
    <property type="entry name" value="BETA-LACTAMASE"/>
    <property type="match status" value="1"/>
</dbReference>
<dbReference type="PANTHER" id="PTHR35333:SF3">
    <property type="entry name" value="BETA-LACTAMASE-TYPE TRANSPEPTIDASE FOLD CONTAINING PROTEIN"/>
    <property type="match status" value="1"/>
</dbReference>
<evidence type="ECO:0000313" key="9">
    <source>
        <dbReference type="EMBL" id="MFC4626994.1"/>
    </source>
</evidence>
<evidence type="ECO:0000256" key="3">
    <source>
        <dbReference type="ARBA" id="ARBA00022801"/>
    </source>
</evidence>
<dbReference type="PROSITE" id="PS00146">
    <property type="entry name" value="BETA_LACTAMASE_A"/>
    <property type="match status" value="1"/>
</dbReference>
<organism evidence="9 10">
    <name type="scientific">Promicromonospora alba</name>
    <dbReference type="NCBI Taxonomy" id="1616110"/>
    <lineage>
        <taxon>Bacteria</taxon>
        <taxon>Bacillati</taxon>
        <taxon>Actinomycetota</taxon>
        <taxon>Actinomycetes</taxon>
        <taxon>Micrococcales</taxon>
        <taxon>Promicromonosporaceae</taxon>
        <taxon>Promicromonospora</taxon>
    </lineage>
</organism>
<dbReference type="PRINTS" id="PR00118">
    <property type="entry name" value="BLACTAMASEA"/>
</dbReference>
<proteinExistence type="inferred from homology"/>
<evidence type="ECO:0000256" key="5">
    <source>
        <dbReference type="RuleBase" id="RU361140"/>
    </source>
</evidence>
<comment type="caution">
    <text evidence="9">The sequence shown here is derived from an EMBL/GenBank/DDBJ whole genome shotgun (WGS) entry which is preliminary data.</text>
</comment>
<keyword evidence="4 5" id="KW-0046">Antibiotic resistance</keyword>
<dbReference type="EC" id="3.5.2.6" evidence="2 5"/>
<dbReference type="InterPro" id="IPR045155">
    <property type="entry name" value="Beta-lactam_cat"/>
</dbReference>
<evidence type="ECO:0000256" key="6">
    <source>
        <dbReference type="SAM" id="MobiDB-lite"/>
    </source>
</evidence>
<dbReference type="InterPro" id="IPR000871">
    <property type="entry name" value="Beta-lactam_class-A"/>
</dbReference>
<gene>
    <name evidence="9" type="primary">bla</name>
    <name evidence="9" type="ORF">ACFO6V_02030</name>
</gene>
<comment type="similarity">
    <text evidence="1 5">Belongs to the class-A beta-lactamase family.</text>
</comment>
<name>A0ABV9HAP5_9MICO</name>
<keyword evidence="3 5" id="KW-0378">Hydrolase</keyword>
<comment type="catalytic activity">
    <reaction evidence="5">
        <text>a beta-lactam + H2O = a substituted beta-amino acid</text>
        <dbReference type="Rhea" id="RHEA:20401"/>
        <dbReference type="ChEBI" id="CHEBI:15377"/>
        <dbReference type="ChEBI" id="CHEBI:35627"/>
        <dbReference type="ChEBI" id="CHEBI:140347"/>
        <dbReference type="EC" id="3.5.2.6"/>
    </reaction>
</comment>
<dbReference type="EMBL" id="JBHSFI010000001">
    <property type="protein sequence ID" value="MFC4626994.1"/>
    <property type="molecule type" value="Genomic_DNA"/>
</dbReference>
<feature type="signal peptide" evidence="7">
    <location>
        <begin position="1"/>
        <end position="27"/>
    </location>
</feature>
<keyword evidence="10" id="KW-1185">Reference proteome</keyword>
<dbReference type="Gene3D" id="3.40.710.10">
    <property type="entry name" value="DD-peptidase/beta-lactamase superfamily"/>
    <property type="match status" value="1"/>
</dbReference>
<feature type="region of interest" description="Disordered" evidence="6">
    <location>
        <begin position="23"/>
        <end position="60"/>
    </location>
</feature>
<dbReference type="Proteomes" id="UP001596011">
    <property type="component" value="Unassembled WGS sequence"/>
</dbReference>
<dbReference type="Pfam" id="PF13354">
    <property type="entry name" value="Beta-lactamase2"/>
    <property type="match status" value="1"/>
</dbReference>
<feature type="domain" description="Beta-lactamase class A catalytic" evidence="8">
    <location>
        <begin position="78"/>
        <end position="293"/>
    </location>
</feature>
<evidence type="ECO:0000256" key="1">
    <source>
        <dbReference type="ARBA" id="ARBA00009009"/>
    </source>
</evidence>
<dbReference type="SUPFAM" id="SSF56601">
    <property type="entry name" value="beta-lactamase/transpeptidase-like"/>
    <property type="match status" value="1"/>
</dbReference>
<evidence type="ECO:0000313" key="10">
    <source>
        <dbReference type="Proteomes" id="UP001596011"/>
    </source>
</evidence>
<dbReference type="InterPro" id="IPR012338">
    <property type="entry name" value="Beta-lactam/transpept-like"/>
</dbReference>
<evidence type="ECO:0000256" key="7">
    <source>
        <dbReference type="SAM" id="SignalP"/>
    </source>
</evidence>
<dbReference type="GO" id="GO:0008800">
    <property type="term" value="F:beta-lactamase activity"/>
    <property type="evidence" value="ECO:0007669"/>
    <property type="project" value="UniProtKB-EC"/>
</dbReference>
<accession>A0ABV9HAP5</accession>
<sequence>MPRNLRRPALLLASAALVLTACTPSSAEPAPSPTPPASAGPATSGPMTREKATTPPSPAPDVAAEIGRLEKKYDAVVGLYAVDTGSGVEVTHRADDRFAYASTFKALAAAAVLDRSTPEELDEVVTYEAGDLQAHSPVAERHLSDGMTMHQIIDAAVQESDNTAGNLLLDALGGPPGLADALRAIGDETTMPSRYEPELNDVAPGDERDTSTARALAHDLRAYGLGDVLDDDARATLVEALRGSVTGPETIRAGVPDGWVVGNKTGTSGRGGRNDIGLLWPPDGDPVVLAVMTQTEDPEAEPDDALLAEVTTVAVEALRG</sequence>